<evidence type="ECO:0000256" key="1">
    <source>
        <dbReference type="SAM" id="Phobius"/>
    </source>
</evidence>
<sequence>MDSLLQSSQIVLVSLFLIAVSSLFFLGLLSRRRRRLPYPPGPKGLPLVGSMHMMDQLTHRGLAKLAKQYGGLFHMRMGYLHMVTVSSAEVARQVLQVQDNIFSNRPANIAIRYLTYDRADMAFAHYGPFWRQMRKLCVMKLFSRKRAESAAFGAKNEGQDEFIKILQEFSKLFGAFNISDFVPWLGWIDPQGLTARLVKARKDLDKFIDCIIDDHIQKRKEKNFSEDAETDMVDDMLAFYSEEARKVDESDDLQKTISLTKDNIKAIIMVITDTFFLQYPTIPRNNILHINICAKYTDMDIRLLTLGYRY</sequence>
<dbReference type="Pfam" id="PF00067">
    <property type="entry name" value="p450"/>
    <property type="match status" value="1"/>
</dbReference>
<dbReference type="EMBL" id="JAPFFJ010000009">
    <property type="protein sequence ID" value="KAJ6420190.1"/>
    <property type="molecule type" value="Genomic_DNA"/>
</dbReference>
<gene>
    <name evidence="2" type="ORF">OIU84_030155</name>
</gene>
<dbReference type="PANTHER" id="PTHR47945:SF5">
    <property type="entry name" value="CYTOCHROME P450 84A1-RELATED"/>
    <property type="match status" value="1"/>
</dbReference>
<evidence type="ECO:0000313" key="2">
    <source>
        <dbReference type="EMBL" id="KAJ6420190.1"/>
    </source>
</evidence>
<dbReference type="PANTHER" id="PTHR47945">
    <property type="entry name" value="CYTOCHROME P450 84A1-RELATED"/>
    <property type="match status" value="1"/>
</dbReference>
<organism evidence="2 3">
    <name type="scientific">Salix udensis</name>
    <dbReference type="NCBI Taxonomy" id="889485"/>
    <lineage>
        <taxon>Eukaryota</taxon>
        <taxon>Viridiplantae</taxon>
        <taxon>Streptophyta</taxon>
        <taxon>Embryophyta</taxon>
        <taxon>Tracheophyta</taxon>
        <taxon>Spermatophyta</taxon>
        <taxon>Magnoliopsida</taxon>
        <taxon>eudicotyledons</taxon>
        <taxon>Gunneridae</taxon>
        <taxon>Pentapetalae</taxon>
        <taxon>rosids</taxon>
        <taxon>fabids</taxon>
        <taxon>Malpighiales</taxon>
        <taxon>Salicaceae</taxon>
        <taxon>Saliceae</taxon>
        <taxon>Salix</taxon>
    </lineage>
</organism>
<dbReference type="GO" id="GO:0020037">
    <property type="term" value="F:heme binding"/>
    <property type="evidence" value="ECO:0007669"/>
    <property type="project" value="InterPro"/>
</dbReference>
<dbReference type="InterPro" id="IPR002401">
    <property type="entry name" value="Cyt_P450_E_grp-I"/>
</dbReference>
<protein>
    <recommendedName>
        <fullName evidence="4">Ferulate 5-hydroxylase</fullName>
    </recommendedName>
</protein>
<dbReference type="InterPro" id="IPR053062">
    <property type="entry name" value="CYP450_84A"/>
</dbReference>
<comment type="caution">
    <text evidence="2">The sequence shown here is derived from an EMBL/GenBank/DDBJ whole genome shotgun (WGS) entry which is preliminary data.</text>
</comment>
<feature type="transmembrane region" description="Helical" evidence="1">
    <location>
        <begin position="6"/>
        <end position="29"/>
    </location>
</feature>
<dbReference type="GO" id="GO:0004497">
    <property type="term" value="F:monooxygenase activity"/>
    <property type="evidence" value="ECO:0007669"/>
    <property type="project" value="InterPro"/>
</dbReference>
<keyword evidence="1" id="KW-0812">Transmembrane</keyword>
<dbReference type="GO" id="GO:0016705">
    <property type="term" value="F:oxidoreductase activity, acting on paired donors, with incorporation or reduction of molecular oxygen"/>
    <property type="evidence" value="ECO:0007669"/>
    <property type="project" value="InterPro"/>
</dbReference>
<dbReference type="SUPFAM" id="SSF48264">
    <property type="entry name" value="Cytochrome P450"/>
    <property type="match status" value="1"/>
</dbReference>
<dbReference type="PRINTS" id="PR00463">
    <property type="entry name" value="EP450I"/>
</dbReference>
<dbReference type="InterPro" id="IPR001128">
    <property type="entry name" value="Cyt_P450"/>
</dbReference>
<dbReference type="Gene3D" id="1.10.630.10">
    <property type="entry name" value="Cytochrome P450"/>
    <property type="match status" value="1"/>
</dbReference>
<keyword evidence="3" id="KW-1185">Reference proteome</keyword>
<dbReference type="GO" id="GO:0005506">
    <property type="term" value="F:iron ion binding"/>
    <property type="evidence" value="ECO:0007669"/>
    <property type="project" value="InterPro"/>
</dbReference>
<keyword evidence="1" id="KW-1133">Transmembrane helix</keyword>
<dbReference type="InterPro" id="IPR036396">
    <property type="entry name" value="Cyt_P450_sf"/>
</dbReference>
<keyword evidence="1" id="KW-0472">Membrane</keyword>
<name>A0AAD6P8R9_9ROSI</name>
<accession>A0AAD6P8R9</accession>
<dbReference type="Proteomes" id="UP001162972">
    <property type="component" value="Chromosome 7"/>
</dbReference>
<evidence type="ECO:0000313" key="3">
    <source>
        <dbReference type="Proteomes" id="UP001162972"/>
    </source>
</evidence>
<reference evidence="2 3" key="1">
    <citation type="journal article" date="2023" name="Int. J. Mol. Sci.">
        <title>De Novo Assembly and Annotation of 11 Diverse Shrub Willow (Salix) Genomes Reveals Novel Gene Organization in Sex-Linked Regions.</title>
        <authorList>
            <person name="Hyden B."/>
            <person name="Feng K."/>
            <person name="Yates T.B."/>
            <person name="Jawdy S."/>
            <person name="Cereghino C."/>
            <person name="Smart L.B."/>
            <person name="Muchero W."/>
        </authorList>
    </citation>
    <scope>NUCLEOTIDE SEQUENCE [LARGE SCALE GENOMIC DNA]</scope>
    <source>
        <tissue evidence="2">Shoot tip</tissue>
    </source>
</reference>
<dbReference type="AlphaFoldDB" id="A0AAD6P8R9"/>
<evidence type="ECO:0008006" key="4">
    <source>
        <dbReference type="Google" id="ProtNLM"/>
    </source>
</evidence>
<proteinExistence type="predicted"/>